<reference evidence="3" key="2">
    <citation type="submission" date="2021-04" db="EMBL/GenBank/DDBJ databases">
        <authorList>
            <person name="Gilroy R."/>
        </authorList>
    </citation>
    <scope>NUCLEOTIDE SEQUENCE</scope>
    <source>
        <strain evidence="3">CHK185-1770</strain>
    </source>
</reference>
<feature type="transmembrane region" description="Helical" evidence="1">
    <location>
        <begin position="123"/>
        <end position="142"/>
    </location>
</feature>
<dbReference type="InterPro" id="IPR006976">
    <property type="entry name" value="VanZ-like"/>
</dbReference>
<evidence type="ECO:0000313" key="4">
    <source>
        <dbReference type="Proteomes" id="UP000826793"/>
    </source>
</evidence>
<dbReference type="AlphaFoldDB" id="A0A9D2MU58"/>
<feature type="domain" description="VanZ-like" evidence="2">
    <location>
        <begin position="11"/>
        <end position="137"/>
    </location>
</feature>
<evidence type="ECO:0000259" key="2">
    <source>
        <dbReference type="Pfam" id="PF04892"/>
    </source>
</evidence>
<evidence type="ECO:0000256" key="1">
    <source>
        <dbReference type="SAM" id="Phobius"/>
    </source>
</evidence>
<gene>
    <name evidence="3" type="ORF">H9710_01030</name>
</gene>
<dbReference type="NCBIfam" id="NF037970">
    <property type="entry name" value="vanZ_1"/>
    <property type="match status" value="1"/>
</dbReference>
<dbReference type="EMBL" id="DWXG01000007">
    <property type="protein sequence ID" value="HJB97146.1"/>
    <property type="molecule type" value="Genomic_DNA"/>
</dbReference>
<keyword evidence="1" id="KW-0812">Transmembrane</keyword>
<feature type="transmembrane region" description="Helical" evidence="1">
    <location>
        <begin position="5"/>
        <end position="23"/>
    </location>
</feature>
<dbReference type="Proteomes" id="UP000826793">
    <property type="component" value="Unassembled WGS sequence"/>
</dbReference>
<evidence type="ECO:0000313" key="3">
    <source>
        <dbReference type="EMBL" id="HJB97146.1"/>
    </source>
</evidence>
<reference evidence="3" key="1">
    <citation type="journal article" date="2021" name="PeerJ">
        <title>Extensive microbial diversity within the chicken gut microbiome revealed by metagenomics and culture.</title>
        <authorList>
            <person name="Gilroy R."/>
            <person name="Ravi A."/>
            <person name="Getino M."/>
            <person name="Pursley I."/>
            <person name="Horton D.L."/>
            <person name="Alikhan N.F."/>
            <person name="Baker D."/>
            <person name="Gharbi K."/>
            <person name="Hall N."/>
            <person name="Watson M."/>
            <person name="Adriaenssens E.M."/>
            <person name="Foster-Nyarko E."/>
            <person name="Jarju S."/>
            <person name="Secka A."/>
            <person name="Antonio M."/>
            <person name="Oren A."/>
            <person name="Chaudhuri R.R."/>
            <person name="La Ragione R."/>
            <person name="Hildebrand F."/>
            <person name="Pallen M.J."/>
        </authorList>
    </citation>
    <scope>NUCLEOTIDE SEQUENCE</scope>
    <source>
        <strain evidence="3">CHK185-1770</strain>
    </source>
</reference>
<feature type="transmembrane region" description="Helical" evidence="1">
    <location>
        <begin position="64"/>
        <end position="84"/>
    </location>
</feature>
<comment type="caution">
    <text evidence="3">The sequence shown here is derived from an EMBL/GenBank/DDBJ whole genome shotgun (WGS) entry which is preliminary data.</text>
</comment>
<keyword evidence="1" id="KW-0472">Membrane</keyword>
<protein>
    <submittedName>
        <fullName evidence="3">VanZ family protein</fullName>
    </submittedName>
</protein>
<dbReference type="Pfam" id="PF04892">
    <property type="entry name" value="VanZ"/>
    <property type="match status" value="1"/>
</dbReference>
<sequence>MHRKIAARIVLVLLLCNLGFIWGNSWMSKDSSHALSSSVLEYLPAFLENWFPNPEQLEHLIRKLAHFSEFACLGALGCGELLLLRKKSLHWLGHLVCGGFFVAAIDETIQIFSHRGSQLQDVWLDFSGFVVGTLLLLAAVAIRRAWVNRHTR</sequence>
<name>A0A9D2MU58_9FIRM</name>
<accession>A0A9D2MU58</accession>
<organism evidence="3 4">
    <name type="scientific">Candidatus Acutalibacter pullicola</name>
    <dbReference type="NCBI Taxonomy" id="2838417"/>
    <lineage>
        <taxon>Bacteria</taxon>
        <taxon>Bacillati</taxon>
        <taxon>Bacillota</taxon>
        <taxon>Clostridia</taxon>
        <taxon>Eubacteriales</taxon>
        <taxon>Acutalibacteraceae</taxon>
        <taxon>Acutalibacter</taxon>
    </lineage>
</organism>
<keyword evidence="1" id="KW-1133">Transmembrane helix</keyword>
<feature type="transmembrane region" description="Helical" evidence="1">
    <location>
        <begin position="91"/>
        <end position="111"/>
    </location>
</feature>
<proteinExistence type="predicted"/>